<dbReference type="EMBL" id="JR042442">
    <property type="protein sequence ID" value="AEY59617.1"/>
    <property type="molecule type" value="mRNA"/>
</dbReference>
<evidence type="ECO:0000313" key="1">
    <source>
        <dbReference type="EMBL" id="AEY59617.1"/>
    </source>
</evidence>
<accession>V9IG46</accession>
<organism evidence="1">
    <name type="scientific">Apis cerana</name>
    <name type="common">Indian honeybee</name>
    <dbReference type="NCBI Taxonomy" id="7461"/>
    <lineage>
        <taxon>Eukaryota</taxon>
        <taxon>Metazoa</taxon>
        <taxon>Ecdysozoa</taxon>
        <taxon>Arthropoda</taxon>
        <taxon>Hexapoda</taxon>
        <taxon>Insecta</taxon>
        <taxon>Pterygota</taxon>
        <taxon>Neoptera</taxon>
        <taxon>Endopterygota</taxon>
        <taxon>Hymenoptera</taxon>
        <taxon>Apocrita</taxon>
        <taxon>Aculeata</taxon>
        <taxon>Apoidea</taxon>
        <taxon>Anthophila</taxon>
        <taxon>Apidae</taxon>
        <taxon>Apis</taxon>
    </lineage>
</organism>
<protein>
    <submittedName>
        <fullName evidence="1">Uncharacterized protein</fullName>
    </submittedName>
</protein>
<proteinExistence type="evidence at transcript level"/>
<name>V9IG46_APICE</name>
<dbReference type="AlphaFoldDB" id="V9IG46"/>
<reference evidence="1" key="1">
    <citation type="submission" date="2011-11" db="EMBL/GenBank/DDBJ databases">
        <title>Decoding the brain transcriptome of the Eastern honeybee (Apis cerana) based on pyrosequencing.</title>
        <authorList>
            <person name="Sun L."/>
            <person name="Zheng H."/>
            <person name="Wang Y."/>
            <person name="Xie X."/>
            <person name="Zhu Y."/>
            <person name="Gu W."/>
            <person name="Wang S."/>
        </authorList>
    </citation>
    <scope>NUCLEOTIDE SEQUENCE</scope>
    <source>
        <tissue evidence="1">Brain</tissue>
    </source>
</reference>
<sequence length="45" mass="5072">MTSLLDLCEQYFGARDFYEVLKIPRTANDKQVKKSISSIISACTS</sequence>
<gene>
    <name evidence="1" type="ORF">ACCB03649</name>
</gene>